<protein>
    <submittedName>
        <fullName evidence="6">LacI family DNA-binding transcriptional regulator</fullName>
    </submittedName>
</protein>
<dbReference type="Gene3D" id="3.40.50.2300">
    <property type="match status" value="2"/>
</dbReference>
<dbReference type="SUPFAM" id="SSF47413">
    <property type="entry name" value="lambda repressor-like DNA-binding domains"/>
    <property type="match status" value="1"/>
</dbReference>
<keyword evidence="2" id="KW-0805">Transcription regulation</keyword>
<dbReference type="Pfam" id="PF13377">
    <property type="entry name" value="Peripla_BP_3"/>
    <property type="match status" value="1"/>
</dbReference>
<name>A0A3N4G372_9ACTN</name>
<dbReference type="CDD" id="cd01392">
    <property type="entry name" value="HTH_LacI"/>
    <property type="match status" value="1"/>
</dbReference>
<dbReference type="PANTHER" id="PTHR30146:SF148">
    <property type="entry name" value="HTH-TYPE TRANSCRIPTIONAL REPRESSOR PURR-RELATED"/>
    <property type="match status" value="1"/>
</dbReference>
<organism evidence="6 7">
    <name type="scientific">Gordonia oryzae</name>
    <dbReference type="NCBI Taxonomy" id="2487349"/>
    <lineage>
        <taxon>Bacteria</taxon>
        <taxon>Bacillati</taxon>
        <taxon>Actinomycetota</taxon>
        <taxon>Actinomycetes</taxon>
        <taxon>Mycobacteriales</taxon>
        <taxon>Gordoniaceae</taxon>
        <taxon>Gordonia</taxon>
    </lineage>
</organism>
<feature type="domain" description="HTH lacI-type" evidence="5">
    <location>
        <begin position="17"/>
        <end position="73"/>
    </location>
</feature>
<keyword evidence="7" id="KW-1185">Reference proteome</keyword>
<dbReference type="InterPro" id="IPR010982">
    <property type="entry name" value="Lambda_DNA-bd_dom_sf"/>
</dbReference>
<evidence type="ECO:0000256" key="4">
    <source>
        <dbReference type="ARBA" id="ARBA00023163"/>
    </source>
</evidence>
<evidence type="ECO:0000313" key="6">
    <source>
        <dbReference type="EMBL" id="RPA56845.1"/>
    </source>
</evidence>
<keyword evidence="4" id="KW-0804">Transcription</keyword>
<dbReference type="PROSITE" id="PS50932">
    <property type="entry name" value="HTH_LACI_2"/>
    <property type="match status" value="1"/>
</dbReference>
<evidence type="ECO:0000256" key="1">
    <source>
        <dbReference type="ARBA" id="ARBA00022491"/>
    </source>
</evidence>
<reference evidence="6 7" key="1">
    <citation type="submission" date="2018-11" db="EMBL/GenBank/DDBJ databases">
        <title>Draft genome sequence of Gordonia sp. RS15-1S isolated from rice stems.</title>
        <authorList>
            <person name="Muangham S."/>
        </authorList>
    </citation>
    <scope>NUCLEOTIDE SEQUENCE [LARGE SCALE GENOMIC DNA]</scope>
    <source>
        <strain evidence="6 7">RS15-1S</strain>
    </source>
</reference>
<keyword evidence="1" id="KW-0678">Repressor</keyword>
<dbReference type="EMBL" id="RKMH01000022">
    <property type="protein sequence ID" value="RPA56845.1"/>
    <property type="molecule type" value="Genomic_DNA"/>
</dbReference>
<dbReference type="InterPro" id="IPR000843">
    <property type="entry name" value="HTH_LacI"/>
</dbReference>
<evidence type="ECO:0000256" key="2">
    <source>
        <dbReference type="ARBA" id="ARBA00023015"/>
    </source>
</evidence>
<dbReference type="AlphaFoldDB" id="A0A3N4G372"/>
<dbReference type="InterPro" id="IPR028082">
    <property type="entry name" value="Peripla_BP_I"/>
</dbReference>
<gene>
    <name evidence="6" type="ORF">EF294_20415</name>
</gene>
<keyword evidence="3 6" id="KW-0238">DNA-binding</keyword>
<dbReference type="OrthoDB" id="37081at2"/>
<proteinExistence type="predicted"/>
<evidence type="ECO:0000313" key="7">
    <source>
        <dbReference type="Proteomes" id="UP000267536"/>
    </source>
</evidence>
<dbReference type="RefSeq" id="WP_123932840.1">
    <property type="nucleotide sequence ID" value="NZ_JBPSDP010000021.1"/>
</dbReference>
<sequence length="343" mass="35862">MPGQSSDSRPTRGQRAPTLKEIAEHAGVHVSTASRVLRQPEPVDGWSPSAQRVRHAAEELGYRRNVWAASLRTRKTTTLGVVMTRLTDGVVATTYQGIDEAATRAGYSVLLASPPDDAAAQRDAIELLVGRRVDGLLLGGLHAPAAEFIESLTVNVPMLTVTRHADAGLPFVGGDDRGGGRLAARYLIDRGYTDLAVIGGPAHATTATDRLAGFLNGLGEAGIELAPSRIVTSAFDVDGGIVAGRQLLDGPDRPRAIFTVSDTIAIGVLGVARDLGLHIPADLALVGYNDIPIAAQLPVPLTTVASPARRIGETAARGLLDLIEGRDVVSALLPVELMVRGTG</sequence>
<dbReference type="PANTHER" id="PTHR30146">
    <property type="entry name" value="LACI-RELATED TRANSCRIPTIONAL REPRESSOR"/>
    <property type="match status" value="1"/>
</dbReference>
<dbReference type="SMART" id="SM00354">
    <property type="entry name" value="HTH_LACI"/>
    <property type="match status" value="1"/>
</dbReference>
<dbReference type="Proteomes" id="UP000267536">
    <property type="component" value="Unassembled WGS sequence"/>
</dbReference>
<evidence type="ECO:0000256" key="3">
    <source>
        <dbReference type="ARBA" id="ARBA00023125"/>
    </source>
</evidence>
<dbReference type="GO" id="GO:0000976">
    <property type="term" value="F:transcription cis-regulatory region binding"/>
    <property type="evidence" value="ECO:0007669"/>
    <property type="project" value="TreeGrafter"/>
</dbReference>
<dbReference type="Pfam" id="PF00356">
    <property type="entry name" value="LacI"/>
    <property type="match status" value="1"/>
</dbReference>
<evidence type="ECO:0000259" key="5">
    <source>
        <dbReference type="PROSITE" id="PS50932"/>
    </source>
</evidence>
<dbReference type="InterPro" id="IPR046335">
    <property type="entry name" value="LacI/GalR-like_sensor"/>
</dbReference>
<comment type="caution">
    <text evidence="6">The sequence shown here is derived from an EMBL/GenBank/DDBJ whole genome shotgun (WGS) entry which is preliminary data.</text>
</comment>
<dbReference type="GO" id="GO:0003700">
    <property type="term" value="F:DNA-binding transcription factor activity"/>
    <property type="evidence" value="ECO:0007669"/>
    <property type="project" value="TreeGrafter"/>
</dbReference>
<dbReference type="SUPFAM" id="SSF53822">
    <property type="entry name" value="Periplasmic binding protein-like I"/>
    <property type="match status" value="1"/>
</dbReference>
<dbReference type="Gene3D" id="1.10.260.40">
    <property type="entry name" value="lambda repressor-like DNA-binding domains"/>
    <property type="match status" value="1"/>
</dbReference>
<accession>A0A3N4G372</accession>